<keyword evidence="2" id="KW-0067">ATP-binding</keyword>
<accession>A0A809SFB2</accession>
<evidence type="ECO:0000256" key="2">
    <source>
        <dbReference type="PIRSR" id="PIRSR640198-2"/>
    </source>
</evidence>
<dbReference type="Gene3D" id="1.10.3290.10">
    <property type="entry name" value="Fido-like domain"/>
    <property type="match status" value="1"/>
</dbReference>
<dbReference type="PANTHER" id="PTHR13504">
    <property type="entry name" value="FIDO DOMAIN-CONTAINING PROTEIN DDB_G0283145"/>
    <property type="match status" value="1"/>
</dbReference>
<dbReference type="GO" id="GO:0005524">
    <property type="term" value="F:ATP binding"/>
    <property type="evidence" value="ECO:0007669"/>
    <property type="project" value="UniProtKB-KW"/>
</dbReference>
<keyword evidence="2" id="KW-0547">Nucleotide-binding</keyword>
<feature type="domain" description="Fido" evidence="3">
    <location>
        <begin position="179"/>
        <end position="331"/>
    </location>
</feature>
<sequence>MSLPVTPPSLHQLLTQLSSTRVSELVSLPIQSVRNERYFHWDELRHRPTPAGITHDEWWLITKFARVSQARNLALLSDKQGSPFSYVLAESVLKALRYIDRHAGGADTQIDTAARDNYIFGQLIEESITSSQLEGASTTRRVAEELLRTGRKPVDGSERMIANNFAAMQYIQTLAKTDLTPEMICEIQRIITRGTLENSADEGRFRQDDTINVVDNRDGAVLHQPPLATELAQRMQRLCVFANQSEDDEPYCHPVVRAILLHFMLAYDHPFADGNGRTARALFYWAMVRHGYRLMEYVSISSILRKATGQYKRAYLYTETDDGDVTYFLIHQLETIQSAIYALREYLAIKQNELQQTQQLLTGMNNKLNLRQIALITGALKGRADTYTISSHQRSHGISYATARQDLMDLVTFGLLQEQKNGKAFQYFAPLNLRAVIGQLNSTSN</sequence>
<proteinExistence type="predicted"/>
<dbReference type="PROSITE" id="PS51459">
    <property type="entry name" value="FIDO"/>
    <property type="match status" value="1"/>
</dbReference>
<evidence type="ECO:0000313" key="5">
    <source>
        <dbReference type="Proteomes" id="UP000463939"/>
    </source>
</evidence>
<dbReference type="EMBL" id="AP021881">
    <property type="protein sequence ID" value="BBP02117.1"/>
    <property type="molecule type" value="Genomic_DNA"/>
</dbReference>
<dbReference type="RefSeq" id="WP_162085798.1">
    <property type="nucleotide sequence ID" value="NZ_AP021881.1"/>
</dbReference>
<dbReference type="SUPFAM" id="SSF140931">
    <property type="entry name" value="Fic-like"/>
    <property type="match status" value="1"/>
</dbReference>
<dbReference type="KEGG" id="sniv:SFSGTM_28250"/>
<keyword evidence="5" id="KW-1185">Reference proteome</keyword>
<dbReference type="Proteomes" id="UP000463939">
    <property type="component" value="Chromosome"/>
</dbReference>
<dbReference type="InterPro" id="IPR003812">
    <property type="entry name" value="Fido"/>
</dbReference>
<feature type="binding site" evidence="2">
    <location>
        <begin position="213"/>
        <end position="223"/>
    </location>
    <ligand>
        <name>ATP</name>
        <dbReference type="ChEBI" id="CHEBI:30616"/>
    </ligand>
</feature>
<gene>
    <name evidence="4" type="ORF">SFSGTM_28250</name>
</gene>
<feature type="binding site" evidence="2">
    <location>
        <begin position="273"/>
        <end position="280"/>
    </location>
    <ligand>
        <name>ATP</name>
        <dbReference type="ChEBI" id="CHEBI:30616"/>
    </ligand>
</feature>
<evidence type="ECO:0000313" key="4">
    <source>
        <dbReference type="EMBL" id="BBP02117.1"/>
    </source>
</evidence>
<dbReference type="Pfam" id="PF02661">
    <property type="entry name" value="Fic"/>
    <property type="match status" value="1"/>
</dbReference>
<evidence type="ECO:0000256" key="1">
    <source>
        <dbReference type="PIRSR" id="PIRSR640198-1"/>
    </source>
</evidence>
<reference evidence="5" key="1">
    <citation type="submission" date="2019-11" db="EMBL/GenBank/DDBJ databases">
        <title>Isolation and characterization of a novel species in the genus Sulfuriferula.</title>
        <authorList>
            <person name="Mochizuki J."/>
            <person name="Kojima H."/>
            <person name="Fukui M."/>
        </authorList>
    </citation>
    <scope>NUCLEOTIDE SEQUENCE [LARGE SCALE GENOMIC DNA]</scope>
    <source>
        <strain evidence="5">SGTM</strain>
    </source>
</reference>
<dbReference type="PANTHER" id="PTHR13504:SF38">
    <property type="entry name" value="FIDO DOMAIN-CONTAINING PROTEIN"/>
    <property type="match status" value="1"/>
</dbReference>
<evidence type="ECO:0000259" key="3">
    <source>
        <dbReference type="PROSITE" id="PS51459"/>
    </source>
</evidence>
<protein>
    <submittedName>
        <fullName evidence="4">Transposase</fullName>
    </submittedName>
</protein>
<feature type="active site" evidence="1">
    <location>
        <position position="269"/>
    </location>
</feature>
<name>A0A809SFB2_9PROT</name>
<organism evidence="4 5">
    <name type="scientific">Sulfuriferula nivalis</name>
    <dbReference type="NCBI Taxonomy" id="2675298"/>
    <lineage>
        <taxon>Bacteria</taxon>
        <taxon>Pseudomonadati</taxon>
        <taxon>Pseudomonadota</taxon>
        <taxon>Betaproteobacteria</taxon>
        <taxon>Nitrosomonadales</taxon>
        <taxon>Sulfuricellaceae</taxon>
        <taxon>Sulfuriferula</taxon>
    </lineage>
</organism>
<dbReference type="InterPro" id="IPR040198">
    <property type="entry name" value="Fido_containing"/>
</dbReference>
<dbReference type="InterPro" id="IPR036597">
    <property type="entry name" value="Fido-like_dom_sf"/>
</dbReference>
<dbReference type="AlphaFoldDB" id="A0A809SFB2"/>